<name>A0A1Y2DXB2_9PEZI</name>
<keyword evidence="2" id="KW-0732">Signal</keyword>
<dbReference type="GeneID" id="63781495"/>
<gene>
    <name evidence="3" type="ORF">BCR38DRAFT_524050</name>
</gene>
<sequence>MKIILITTLTSLLVGTHATIRSAVSTPVAVAAKVDGLDTAYLSVSTPTTSAAPADLAGVRVMLEAAVTINANDESELSNAALIEIHQPQNDRYRIDCGDFGRAFDCWYHNMTRCWGGKLTSNETWCISNCKCIPLGKSDDLPIIDAPDGSGQPLSDVANPDLSNEQDDGPTDTNNDDTHPPLGNWSPEPIKMKKREYTKHIHRHDLAGYYKNASDTDPSVYNLTLDCGGGAETERCHDDGIGCYFGQVAGPGESDCLDKCTCEYTPGLMSPSPIEIWTLDCRNADKTVWCKNQGEGCETDGSVIGNEGTCDQEDEQEEEST</sequence>
<organism evidence="3 4">
    <name type="scientific">Pseudomassariella vexata</name>
    <dbReference type="NCBI Taxonomy" id="1141098"/>
    <lineage>
        <taxon>Eukaryota</taxon>
        <taxon>Fungi</taxon>
        <taxon>Dikarya</taxon>
        <taxon>Ascomycota</taxon>
        <taxon>Pezizomycotina</taxon>
        <taxon>Sordariomycetes</taxon>
        <taxon>Xylariomycetidae</taxon>
        <taxon>Amphisphaeriales</taxon>
        <taxon>Pseudomassariaceae</taxon>
        <taxon>Pseudomassariella</taxon>
    </lineage>
</organism>
<reference evidence="3 4" key="1">
    <citation type="submission" date="2016-07" db="EMBL/GenBank/DDBJ databases">
        <title>Pervasive Adenine N6-methylation of Active Genes in Fungi.</title>
        <authorList>
            <consortium name="DOE Joint Genome Institute"/>
            <person name="Mondo S.J."/>
            <person name="Dannebaum R.O."/>
            <person name="Kuo R.C."/>
            <person name="Labutti K."/>
            <person name="Haridas S."/>
            <person name="Kuo A."/>
            <person name="Salamov A."/>
            <person name="Ahrendt S.R."/>
            <person name="Lipzen A."/>
            <person name="Sullivan W."/>
            <person name="Andreopoulos W.B."/>
            <person name="Clum A."/>
            <person name="Lindquist E."/>
            <person name="Daum C."/>
            <person name="Ramamoorthy G.K."/>
            <person name="Gryganskyi A."/>
            <person name="Culley D."/>
            <person name="Magnuson J.K."/>
            <person name="James T.Y."/>
            <person name="O'Malley M.A."/>
            <person name="Stajich J.E."/>
            <person name="Spatafora J.W."/>
            <person name="Visel A."/>
            <person name="Grigoriev I.V."/>
        </authorList>
    </citation>
    <scope>NUCLEOTIDE SEQUENCE [LARGE SCALE GENOMIC DNA]</scope>
    <source>
        <strain evidence="3 4">CBS 129021</strain>
    </source>
</reference>
<dbReference type="AlphaFoldDB" id="A0A1Y2DXB2"/>
<comment type="caution">
    <text evidence="3">The sequence shown here is derived from an EMBL/GenBank/DDBJ whole genome shotgun (WGS) entry which is preliminary data.</text>
</comment>
<evidence type="ECO:0000313" key="3">
    <source>
        <dbReference type="EMBL" id="ORY63903.1"/>
    </source>
</evidence>
<feature type="signal peptide" evidence="2">
    <location>
        <begin position="1"/>
        <end position="18"/>
    </location>
</feature>
<evidence type="ECO:0000313" key="4">
    <source>
        <dbReference type="Proteomes" id="UP000193689"/>
    </source>
</evidence>
<proteinExistence type="predicted"/>
<dbReference type="Proteomes" id="UP000193689">
    <property type="component" value="Unassembled WGS sequence"/>
</dbReference>
<feature type="region of interest" description="Disordered" evidence="1">
    <location>
        <begin position="143"/>
        <end position="190"/>
    </location>
</feature>
<protein>
    <submittedName>
        <fullName evidence="3">Uncharacterized protein</fullName>
    </submittedName>
</protein>
<dbReference type="EMBL" id="MCFJ01000007">
    <property type="protein sequence ID" value="ORY63903.1"/>
    <property type="molecule type" value="Genomic_DNA"/>
</dbReference>
<dbReference type="RefSeq" id="XP_040715317.1">
    <property type="nucleotide sequence ID" value="XM_040865283.1"/>
</dbReference>
<keyword evidence="4" id="KW-1185">Reference proteome</keyword>
<evidence type="ECO:0000256" key="1">
    <source>
        <dbReference type="SAM" id="MobiDB-lite"/>
    </source>
</evidence>
<feature type="chain" id="PRO_5012914798" evidence="2">
    <location>
        <begin position="19"/>
        <end position="321"/>
    </location>
</feature>
<evidence type="ECO:0000256" key="2">
    <source>
        <dbReference type="SAM" id="SignalP"/>
    </source>
</evidence>
<accession>A0A1Y2DXB2</accession>
<dbReference type="InParanoid" id="A0A1Y2DXB2"/>